<feature type="region of interest" description="Disordered" evidence="1">
    <location>
        <begin position="1"/>
        <end position="20"/>
    </location>
</feature>
<organism evidence="2 3">
    <name type="scientific">Hypsibius exemplaris</name>
    <name type="common">Freshwater tardigrade</name>
    <dbReference type="NCBI Taxonomy" id="2072580"/>
    <lineage>
        <taxon>Eukaryota</taxon>
        <taxon>Metazoa</taxon>
        <taxon>Ecdysozoa</taxon>
        <taxon>Tardigrada</taxon>
        <taxon>Eutardigrada</taxon>
        <taxon>Parachela</taxon>
        <taxon>Hypsibioidea</taxon>
        <taxon>Hypsibiidae</taxon>
        <taxon>Hypsibius</taxon>
    </lineage>
</organism>
<protein>
    <submittedName>
        <fullName evidence="2">Uncharacterized protein</fullName>
    </submittedName>
</protein>
<evidence type="ECO:0000256" key="1">
    <source>
        <dbReference type="SAM" id="MobiDB-lite"/>
    </source>
</evidence>
<proteinExistence type="predicted"/>
<dbReference type="Proteomes" id="UP000192578">
    <property type="component" value="Unassembled WGS sequence"/>
</dbReference>
<feature type="compositionally biased region" description="Basic and acidic residues" evidence="1">
    <location>
        <begin position="1"/>
        <end position="16"/>
    </location>
</feature>
<gene>
    <name evidence="2" type="ORF">BV898_04122</name>
</gene>
<keyword evidence="3" id="KW-1185">Reference proteome</keyword>
<sequence>MSRNSDWKFQRDLADGREEDFPDQEWDMDWISEDEDFPVRFSRHHRGSGHACAVSHENSTENAVRTADVVCSDQQNLRHALSWTLGRDLPPFADF</sequence>
<accession>A0A1W0X339</accession>
<comment type="caution">
    <text evidence="2">The sequence shown here is derived from an EMBL/GenBank/DDBJ whole genome shotgun (WGS) entry which is preliminary data.</text>
</comment>
<name>A0A1W0X339_HYPEX</name>
<dbReference type="EMBL" id="MTYJ01000020">
    <property type="protein sequence ID" value="OQV21909.1"/>
    <property type="molecule type" value="Genomic_DNA"/>
</dbReference>
<reference evidence="3" key="1">
    <citation type="submission" date="2017-01" db="EMBL/GenBank/DDBJ databases">
        <title>Comparative genomics of anhydrobiosis in the tardigrade Hypsibius dujardini.</title>
        <authorList>
            <person name="Yoshida Y."/>
            <person name="Koutsovoulos G."/>
            <person name="Laetsch D."/>
            <person name="Stevens L."/>
            <person name="Kumar S."/>
            <person name="Horikawa D."/>
            <person name="Ishino K."/>
            <person name="Komine S."/>
            <person name="Tomita M."/>
            <person name="Blaxter M."/>
            <person name="Arakawa K."/>
        </authorList>
    </citation>
    <scope>NUCLEOTIDE SEQUENCE [LARGE SCALE GENOMIC DNA]</scope>
    <source>
        <strain evidence="3">Z151</strain>
    </source>
</reference>
<evidence type="ECO:0000313" key="3">
    <source>
        <dbReference type="Proteomes" id="UP000192578"/>
    </source>
</evidence>
<evidence type="ECO:0000313" key="2">
    <source>
        <dbReference type="EMBL" id="OQV21909.1"/>
    </source>
</evidence>
<dbReference type="AlphaFoldDB" id="A0A1W0X339"/>